<comment type="similarity">
    <text evidence="1">Belongs to the sigma-70 factor family. ECF subfamily.</text>
</comment>
<protein>
    <submittedName>
        <fullName evidence="7">RNA polymerase sigma factor sigX</fullName>
    </submittedName>
</protein>
<dbReference type="SUPFAM" id="SSF88946">
    <property type="entry name" value="Sigma2 domain of RNA polymerase sigma factors"/>
    <property type="match status" value="1"/>
</dbReference>
<keyword evidence="2" id="KW-0805">Transcription regulation</keyword>
<dbReference type="InterPro" id="IPR039425">
    <property type="entry name" value="RNA_pol_sigma-70-like"/>
</dbReference>
<evidence type="ECO:0000256" key="4">
    <source>
        <dbReference type="ARBA" id="ARBA00023163"/>
    </source>
</evidence>
<evidence type="ECO:0000256" key="2">
    <source>
        <dbReference type="ARBA" id="ARBA00023015"/>
    </source>
</evidence>
<dbReference type="InterPro" id="IPR036388">
    <property type="entry name" value="WH-like_DNA-bd_sf"/>
</dbReference>
<feature type="domain" description="RNA polymerase sigma-70 region 2" evidence="5">
    <location>
        <begin position="18"/>
        <end position="79"/>
    </location>
</feature>
<dbReference type="InterPro" id="IPR014284">
    <property type="entry name" value="RNA_pol_sigma-70_dom"/>
</dbReference>
<dbReference type="Proteomes" id="UP000095787">
    <property type="component" value="Unassembled WGS sequence"/>
</dbReference>
<name>A0A173XW44_9FIRM</name>
<dbReference type="EMBL" id="CYZO01000002">
    <property type="protein sequence ID" value="CUN55067.1"/>
    <property type="molecule type" value="Genomic_DNA"/>
</dbReference>
<dbReference type="InterPro" id="IPR013324">
    <property type="entry name" value="RNA_pol_sigma_r3/r4-like"/>
</dbReference>
<dbReference type="GO" id="GO:0016987">
    <property type="term" value="F:sigma factor activity"/>
    <property type="evidence" value="ECO:0007669"/>
    <property type="project" value="UniProtKB-KW"/>
</dbReference>
<dbReference type="Gene3D" id="1.10.10.10">
    <property type="entry name" value="Winged helix-like DNA-binding domain superfamily/Winged helix DNA-binding domain"/>
    <property type="match status" value="1"/>
</dbReference>
<reference evidence="7 8" key="1">
    <citation type="submission" date="2015-09" db="EMBL/GenBank/DDBJ databases">
        <authorList>
            <consortium name="Pathogen Informatics"/>
        </authorList>
    </citation>
    <scope>NUCLEOTIDE SEQUENCE [LARGE SCALE GENOMIC DNA]</scope>
    <source>
        <strain evidence="7 8">2789STDY5834841</strain>
    </source>
</reference>
<dbReference type="CDD" id="cd06171">
    <property type="entry name" value="Sigma70_r4"/>
    <property type="match status" value="1"/>
</dbReference>
<dbReference type="InterPro" id="IPR007627">
    <property type="entry name" value="RNA_pol_sigma70_r2"/>
</dbReference>
<evidence type="ECO:0000259" key="6">
    <source>
        <dbReference type="Pfam" id="PF08281"/>
    </source>
</evidence>
<sequence length="173" mass="20328">MRGQTEGSHEEINVEEAIRIHGNMVYRLALVQMKNKSEAEDVFQEVFLRLVKYKERIQGREHLKAWLLRVTVNCCKKQFDSAFRKKTVSIDRDVQSTDSYEMDLPENLIYEAVLRLTADYRSTVHLFYYEQYSVSEIAEMLELSESAVKTRLYRSRGMLKEALKGEFDCVGRI</sequence>
<feature type="domain" description="RNA polymerase sigma factor 70 region 4 type 2" evidence="6">
    <location>
        <begin position="108"/>
        <end position="157"/>
    </location>
</feature>
<dbReference type="SUPFAM" id="SSF88659">
    <property type="entry name" value="Sigma3 and sigma4 domains of RNA polymerase sigma factors"/>
    <property type="match status" value="1"/>
</dbReference>
<dbReference type="NCBIfam" id="TIGR02937">
    <property type="entry name" value="sigma70-ECF"/>
    <property type="match status" value="1"/>
</dbReference>
<dbReference type="InterPro" id="IPR013249">
    <property type="entry name" value="RNA_pol_sigma70_r4_t2"/>
</dbReference>
<evidence type="ECO:0000256" key="1">
    <source>
        <dbReference type="ARBA" id="ARBA00010641"/>
    </source>
</evidence>
<proteinExistence type="inferred from homology"/>
<dbReference type="Pfam" id="PF04542">
    <property type="entry name" value="Sigma70_r2"/>
    <property type="match status" value="1"/>
</dbReference>
<accession>A0A173XW44</accession>
<dbReference type="Pfam" id="PF08281">
    <property type="entry name" value="Sigma70_r4_2"/>
    <property type="match status" value="1"/>
</dbReference>
<evidence type="ECO:0000313" key="7">
    <source>
        <dbReference type="EMBL" id="CUN55067.1"/>
    </source>
</evidence>
<dbReference type="AlphaFoldDB" id="A0A173XW44"/>
<dbReference type="RefSeq" id="WP_055158695.1">
    <property type="nucleotide sequence ID" value="NZ_CYZO01000002.1"/>
</dbReference>
<evidence type="ECO:0000259" key="5">
    <source>
        <dbReference type="Pfam" id="PF04542"/>
    </source>
</evidence>
<gene>
    <name evidence="7" type="primary">sigX</name>
    <name evidence="7" type="ORF">ERS852456_00196</name>
</gene>
<dbReference type="PANTHER" id="PTHR43133:SF51">
    <property type="entry name" value="RNA POLYMERASE SIGMA FACTOR"/>
    <property type="match status" value="1"/>
</dbReference>
<dbReference type="InterPro" id="IPR013325">
    <property type="entry name" value="RNA_pol_sigma_r2"/>
</dbReference>
<dbReference type="GO" id="GO:0003677">
    <property type="term" value="F:DNA binding"/>
    <property type="evidence" value="ECO:0007669"/>
    <property type="project" value="InterPro"/>
</dbReference>
<evidence type="ECO:0000256" key="3">
    <source>
        <dbReference type="ARBA" id="ARBA00023082"/>
    </source>
</evidence>
<dbReference type="GO" id="GO:0006352">
    <property type="term" value="P:DNA-templated transcription initiation"/>
    <property type="evidence" value="ECO:0007669"/>
    <property type="project" value="InterPro"/>
</dbReference>
<keyword evidence="3" id="KW-0731">Sigma factor</keyword>
<dbReference type="PANTHER" id="PTHR43133">
    <property type="entry name" value="RNA POLYMERASE ECF-TYPE SIGMA FACTO"/>
    <property type="match status" value="1"/>
</dbReference>
<keyword evidence="4" id="KW-0804">Transcription</keyword>
<organism evidence="7 8">
    <name type="scientific">[Ruminococcus] torques</name>
    <dbReference type="NCBI Taxonomy" id="33039"/>
    <lineage>
        <taxon>Bacteria</taxon>
        <taxon>Bacillati</taxon>
        <taxon>Bacillota</taxon>
        <taxon>Clostridia</taxon>
        <taxon>Lachnospirales</taxon>
        <taxon>Lachnospiraceae</taxon>
        <taxon>Mediterraneibacter</taxon>
    </lineage>
</organism>
<dbReference type="Gene3D" id="1.10.1740.10">
    <property type="match status" value="1"/>
</dbReference>
<evidence type="ECO:0000313" key="8">
    <source>
        <dbReference type="Proteomes" id="UP000095787"/>
    </source>
</evidence>